<keyword evidence="2" id="KW-0812">Transmembrane</keyword>
<name>A0A2I6S8L4_9RHOO</name>
<gene>
    <name evidence="3" type="ORF">C0099_11940</name>
</gene>
<evidence type="ECO:0000313" key="4">
    <source>
        <dbReference type="Proteomes" id="UP000242205"/>
    </source>
</evidence>
<feature type="transmembrane region" description="Helical" evidence="2">
    <location>
        <begin position="35"/>
        <end position="58"/>
    </location>
</feature>
<dbReference type="KEGG" id="atw:C0099_11940"/>
<accession>A0A2I6S8L4</accession>
<dbReference type="EMBL" id="CP025682">
    <property type="protein sequence ID" value="AUN95577.1"/>
    <property type="molecule type" value="Genomic_DNA"/>
</dbReference>
<proteinExistence type="predicted"/>
<evidence type="ECO:0000256" key="2">
    <source>
        <dbReference type="SAM" id="Phobius"/>
    </source>
</evidence>
<dbReference type="RefSeq" id="WP_102247625.1">
    <property type="nucleotide sequence ID" value="NZ_CP025682.1"/>
</dbReference>
<dbReference type="PANTHER" id="PTHR34351">
    <property type="entry name" value="SLR1927 PROTEIN-RELATED"/>
    <property type="match status" value="1"/>
</dbReference>
<feature type="transmembrane region" description="Helical" evidence="2">
    <location>
        <begin position="64"/>
        <end position="84"/>
    </location>
</feature>
<keyword evidence="2" id="KW-0472">Membrane</keyword>
<dbReference type="OrthoDB" id="5298497at2"/>
<dbReference type="Proteomes" id="UP000242205">
    <property type="component" value="Chromosome"/>
</dbReference>
<evidence type="ECO:0000313" key="3">
    <source>
        <dbReference type="EMBL" id="AUN95577.1"/>
    </source>
</evidence>
<reference evidence="3 4" key="1">
    <citation type="submission" date="2018-01" db="EMBL/GenBank/DDBJ databases">
        <authorList>
            <person name="Fu G.-Y."/>
        </authorList>
    </citation>
    <scope>NUCLEOTIDE SEQUENCE [LARGE SCALE GENOMIC DNA]</scope>
    <source>
        <strain evidence="3 4">SY39</strain>
    </source>
</reference>
<dbReference type="AlphaFoldDB" id="A0A2I6S8L4"/>
<organism evidence="3 4">
    <name type="scientific">Pseudazoarcus pumilus</name>
    <dbReference type="NCBI Taxonomy" id="2067960"/>
    <lineage>
        <taxon>Bacteria</taxon>
        <taxon>Pseudomonadati</taxon>
        <taxon>Pseudomonadota</taxon>
        <taxon>Betaproteobacteria</taxon>
        <taxon>Rhodocyclales</taxon>
        <taxon>Zoogloeaceae</taxon>
        <taxon>Pseudazoarcus</taxon>
    </lineage>
</organism>
<evidence type="ECO:0008006" key="5">
    <source>
        <dbReference type="Google" id="ProtNLM"/>
    </source>
</evidence>
<dbReference type="PANTHER" id="PTHR34351:SF1">
    <property type="entry name" value="SLR1927 PROTEIN"/>
    <property type="match status" value="1"/>
</dbReference>
<evidence type="ECO:0000256" key="1">
    <source>
        <dbReference type="SAM" id="MobiDB-lite"/>
    </source>
</evidence>
<sequence length="324" mass="34287">MRATDALEGLPDALARKLGRRDDDSLPVTLRQGRIYVLPTGAGLAFALALMVMLVGAINYGLSLGYALVFLLFGLGVAGTVHAFRNLHGLRVVRASVEPVFAGETATLRVHLENPSNWRRPALRVRVGDTEAHATLDAGAADTLAVAIPTEQRGWHAIERITLYTTWPLGLARAWSVLRPAVSVLVYAAPERNAPPLPSGAGSPEGLRPQGTGDDDFAGLRSHRLTDSPRHVAWKAVAAGGPMLTKEFAGHAGAALELDWHALGACPHDEARAARLTAWVLAAEARAATYALTTPDGRLASACGRAHLSACLARLALARSRRGA</sequence>
<feature type="region of interest" description="Disordered" evidence="1">
    <location>
        <begin position="193"/>
        <end position="222"/>
    </location>
</feature>
<keyword evidence="4" id="KW-1185">Reference proteome</keyword>
<keyword evidence="2" id="KW-1133">Transmembrane helix</keyword>
<protein>
    <recommendedName>
        <fullName evidence="5">DUF58 domain-containing protein</fullName>
    </recommendedName>
</protein>